<dbReference type="EMBL" id="BAAARW010000004">
    <property type="protein sequence ID" value="GAA2406191.1"/>
    <property type="molecule type" value="Genomic_DNA"/>
</dbReference>
<evidence type="ECO:0000313" key="3">
    <source>
        <dbReference type="EMBL" id="GAA2406191.1"/>
    </source>
</evidence>
<dbReference type="InterPro" id="IPR050267">
    <property type="entry name" value="Anti-sigma-factor_SerPK"/>
</dbReference>
<evidence type="ECO:0000313" key="4">
    <source>
        <dbReference type="Proteomes" id="UP001501231"/>
    </source>
</evidence>
<dbReference type="InterPro" id="IPR003594">
    <property type="entry name" value="HATPase_dom"/>
</dbReference>
<evidence type="ECO:0000259" key="2">
    <source>
        <dbReference type="Pfam" id="PF13581"/>
    </source>
</evidence>
<protein>
    <recommendedName>
        <fullName evidence="2">Histidine kinase/HSP90-like ATPase domain-containing protein</fullName>
    </recommendedName>
</protein>
<dbReference type="Gene3D" id="3.30.565.10">
    <property type="entry name" value="Histidine kinase-like ATPase, C-terminal domain"/>
    <property type="match status" value="1"/>
</dbReference>
<accession>A0ABN3IJC5</accession>
<dbReference type="InterPro" id="IPR036890">
    <property type="entry name" value="HATPase_C_sf"/>
</dbReference>
<feature type="domain" description="Histidine kinase/HSP90-like ATPase" evidence="2">
    <location>
        <begin position="9"/>
        <end position="121"/>
    </location>
</feature>
<name>A0ABN3IJC5_9ACTN</name>
<dbReference type="SUPFAM" id="SSF55874">
    <property type="entry name" value="ATPase domain of HSP90 chaperone/DNA topoisomerase II/histidine kinase"/>
    <property type="match status" value="1"/>
</dbReference>
<keyword evidence="1" id="KW-0418">Kinase</keyword>
<comment type="caution">
    <text evidence="3">The sequence shown here is derived from an EMBL/GenBank/DDBJ whole genome shotgun (WGS) entry which is preliminary data.</text>
</comment>
<dbReference type="Proteomes" id="UP001501231">
    <property type="component" value="Unassembled WGS sequence"/>
</dbReference>
<dbReference type="Pfam" id="PF13581">
    <property type="entry name" value="HATPase_c_2"/>
    <property type="match status" value="1"/>
</dbReference>
<proteinExistence type="predicted"/>
<organism evidence="3 4">
    <name type="scientific">Actinomadura vinacea</name>
    <dbReference type="NCBI Taxonomy" id="115336"/>
    <lineage>
        <taxon>Bacteria</taxon>
        <taxon>Bacillati</taxon>
        <taxon>Actinomycetota</taxon>
        <taxon>Actinomycetes</taxon>
        <taxon>Streptosporangiales</taxon>
        <taxon>Thermomonosporaceae</taxon>
        <taxon>Actinomadura</taxon>
    </lineage>
</organism>
<dbReference type="PANTHER" id="PTHR35526:SF3">
    <property type="entry name" value="ANTI-SIGMA-F FACTOR RSBW"/>
    <property type="match status" value="1"/>
</dbReference>
<reference evidence="3 4" key="1">
    <citation type="journal article" date="2019" name="Int. J. Syst. Evol. Microbiol.">
        <title>The Global Catalogue of Microorganisms (GCM) 10K type strain sequencing project: providing services to taxonomists for standard genome sequencing and annotation.</title>
        <authorList>
            <consortium name="The Broad Institute Genomics Platform"/>
            <consortium name="The Broad Institute Genome Sequencing Center for Infectious Disease"/>
            <person name="Wu L."/>
            <person name="Ma J."/>
        </authorList>
    </citation>
    <scope>NUCLEOTIDE SEQUENCE [LARGE SCALE GENOMIC DNA]</scope>
    <source>
        <strain evidence="3 4">JCM 3325</strain>
    </source>
</reference>
<keyword evidence="1" id="KW-0723">Serine/threonine-protein kinase</keyword>
<keyword evidence="1" id="KW-0808">Transferase</keyword>
<keyword evidence="4" id="KW-1185">Reference proteome</keyword>
<dbReference type="CDD" id="cd16936">
    <property type="entry name" value="HATPase_RsbW-like"/>
    <property type="match status" value="1"/>
</dbReference>
<evidence type="ECO:0000256" key="1">
    <source>
        <dbReference type="ARBA" id="ARBA00022527"/>
    </source>
</evidence>
<gene>
    <name evidence="3" type="ORF">GCM10010191_12720</name>
</gene>
<sequence>MSWRRVFAGRVDQIPAARHFAMYLFAETAIADEVGFVVTELASNAVRHTLSGQGGSFSVELVNNGLAYVAVSDLGGGGYPTVRPDPIDGSNREHGRGLLAISKLAVSLGVHGSPEEGHTVWADLAGVCNRPAQPPVEVAPAI</sequence>
<dbReference type="PANTHER" id="PTHR35526">
    <property type="entry name" value="ANTI-SIGMA-F FACTOR RSBW-RELATED"/>
    <property type="match status" value="1"/>
</dbReference>